<proteinExistence type="predicted"/>
<dbReference type="OrthoDB" id="110390at2759"/>
<feature type="non-terminal residue" evidence="1">
    <location>
        <position position="1"/>
    </location>
</feature>
<comment type="caution">
    <text evidence="1">The sequence shown here is derived from an EMBL/GenBank/DDBJ whole genome shotgun (WGS) entry which is preliminary data.</text>
</comment>
<evidence type="ECO:0000313" key="1">
    <source>
        <dbReference type="EMBL" id="KAF0693054.1"/>
    </source>
</evidence>
<name>A0A6A4YAW3_9STRA</name>
<dbReference type="EMBL" id="VJMH01005774">
    <property type="protein sequence ID" value="KAF0693054.1"/>
    <property type="molecule type" value="Genomic_DNA"/>
</dbReference>
<protein>
    <submittedName>
        <fullName evidence="1">Uncharacterized protein</fullName>
    </submittedName>
</protein>
<gene>
    <name evidence="1" type="ORF">As57867_015876</name>
</gene>
<sequence length="100" mass="11007">GSSRLPSKLGVCRNSVMLGNSGRDDVHHAMTPNDVAVDIYVKTAANTTQDKYAKLTLQNYSDVLQQVWDNASKIRNAQGSFKLLLFVYIGNQASIPHKSQ</sequence>
<organism evidence="1">
    <name type="scientific">Aphanomyces stellatus</name>
    <dbReference type="NCBI Taxonomy" id="120398"/>
    <lineage>
        <taxon>Eukaryota</taxon>
        <taxon>Sar</taxon>
        <taxon>Stramenopiles</taxon>
        <taxon>Oomycota</taxon>
        <taxon>Saprolegniomycetes</taxon>
        <taxon>Saprolegniales</taxon>
        <taxon>Verrucalvaceae</taxon>
        <taxon>Aphanomyces</taxon>
    </lineage>
</organism>
<dbReference type="AlphaFoldDB" id="A0A6A4YAW3"/>
<reference evidence="1" key="1">
    <citation type="submission" date="2019-06" db="EMBL/GenBank/DDBJ databases">
        <title>Genomics analysis of Aphanomyces spp. identifies a new class of oomycete effector associated with host adaptation.</title>
        <authorList>
            <person name="Gaulin E."/>
        </authorList>
    </citation>
    <scope>NUCLEOTIDE SEQUENCE</scope>
    <source>
        <strain evidence="1">CBS 578.67</strain>
    </source>
</reference>
<accession>A0A6A4YAW3</accession>